<protein>
    <recommendedName>
        <fullName evidence="4 11">Lipid-A-disaccharide synthase</fullName>
        <ecNumber evidence="3 11">2.4.1.182</ecNumber>
    </recommendedName>
</protein>
<dbReference type="OrthoDB" id="9801642at2"/>
<dbReference type="HAMAP" id="MF_00392">
    <property type="entry name" value="LpxB"/>
    <property type="match status" value="1"/>
</dbReference>
<keyword evidence="7 11" id="KW-0328">Glycosyltransferase</keyword>
<evidence type="ECO:0000256" key="3">
    <source>
        <dbReference type="ARBA" id="ARBA00012687"/>
    </source>
</evidence>
<dbReference type="AlphaFoldDB" id="A0A4R3VDM8"/>
<dbReference type="SUPFAM" id="SSF53756">
    <property type="entry name" value="UDP-Glycosyltransferase/glycogen phosphorylase"/>
    <property type="match status" value="1"/>
</dbReference>
<sequence length="434" mass="47462">MSLHSHSGSGAWNSGAGAGAAAAGIRPQDGQATANTPLKIGMVAGEPSGDLLASRIIQGIRGSAADAVCEGIGGPRMREQGFDMRHPMHALSVFGYVDALKQLPRLLRIYGDTKKHWLRHRPDVFVGIDAPDFNLRLEHQLRKAGVPTVHFVGPSIWAWRYERIHAIREAVSHMLVLFPFEEALYRKEGVPVTYVGHPLASVIPRQADPLEARERLGIAAGARVLAMLPGSRSSEVKLLAPRFLQAMQRLQDQDPALVVAVPMVSEQRKHDFEQALRLHPIKNLHLVQQQDGATRSDALVRPVAWDVLQASDAVLVASGTATLETALFKKPMVISYVLSPMMRRLMAWKSGQERPYVPWVGLPNVLANDFVVPELLQEEATPDALAQATWKALTDAEHRAKVCAVFERLHADLERDTPALAAQAILREAGHGAG</sequence>
<evidence type="ECO:0000256" key="8">
    <source>
        <dbReference type="ARBA" id="ARBA00022679"/>
    </source>
</evidence>
<evidence type="ECO:0000256" key="2">
    <source>
        <dbReference type="ARBA" id="ARBA00007868"/>
    </source>
</evidence>
<dbReference type="GO" id="GO:0005543">
    <property type="term" value="F:phospholipid binding"/>
    <property type="evidence" value="ECO:0007669"/>
    <property type="project" value="TreeGrafter"/>
</dbReference>
<comment type="caution">
    <text evidence="12">The sequence shown here is derived from an EMBL/GenBank/DDBJ whole genome shotgun (WGS) entry which is preliminary data.</text>
</comment>
<evidence type="ECO:0000256" key="6">
    <source>
        <dbReference type="ARBA" id="ARBA00022556"/>
    </source>
</evidence>
<comment type="catalytic activity">
    <reaction evidence="10 11">
        <text>a lipid X + a UDP-2-N,3-O-bis[(3R)-3-hydroxyacyl]-alpha-D-glucosamine = a lipid A disaccharide + UDP + H(+)</text>
        <dbReference type="Rhea" id="RHEA:67828"/>
        <dbReference type="ChEBI" id="CHEBI:15378"/>
        <dbReference type="ChEBI" id="CHEBI:58223"/>
        <dbReference type="ChEBI" id="CHEBI:137748"/>
        <dbReference type="ChEBI" id="CHEBI:176338"/>
        <dbReference type="ChEBI" id="CHEBI:176343"/>
        <dbReference type="EC" id="2.4.1.182"/>
    </reaction>
</comment>
<dbReference type="EC" id="2.4.1.182" evidence="3 11"/>
<dbReference type="InterPro" id="IPR003835">
    <property type="entry name" value="Glyco_trans_19"/>
</dbReference>
<accession>A0A4R3VDM8</accession>
<evidence type="ECO:0000256" key="10">
    <source>
        <dbReference type="ARBA" id="ARBA00048975"/>
    </source>
</evidence>
<keyword evidence="5 11" id="KW-0444">Lipid biosynthesis</keyword>
<organism evidence="12 13">
    <name type="scientific">Paracandidimonas soli</name>
    <dbReference type="NCBI Taxonomy" id="1917182"/>
    <lineage>
        <taxon>Bacteria</taxon>
        <taxon>Pseudomonadati</taxon>
        <taxon>Pseudomonadota</taxon>
        <taxon>Betaproteobacteria</taxon>
        <taxon>Burkholderiales</taxon>
        <taxon>Alcaligenaceae</taxon>
        <taxon>Paracandidimonas</taxon>
    </lineage>
</organism>
<dbReference type="PANTHER" id="PTHR30372:SF4">
    <property type="entry name" value="LIPID-A-DISACCHARIDE SYNTHASE, MITOCHONDRIAL-RELATED"/>
    <property type="match status" value="1"/>
</dbReference>
<evidence type="ECO:0000256" key="5">
    <source>
        <dbReference type="ARBA" id="ARBA00022516"/>
    </source>
</evidence>
<evidence type="ECO:0000256" key="9">
    <source>
        <dbReference type="ARBA" id="ARBA00023098"/>
    </source>
</evidence>
<dbReference type="GO" id="GO:0016020">
    <property type="term" value="C:membrane"/>
    <property type="evidence" value="ECO:0007669"/>
    <property type="project" value="GOC"/>
</dbReference>
<dbReference type="GO" id="GO:0009245">
    <property type="term" value="P:lipid A biosynthetic process"/>
    <property type="evidence" value="ECO:0007669"/>
    <property type="project" value="UniProtKB-UniRule"/>
</dbReference>
<dbReference type="NCBIfam" id="TIGR00215">
    <property type="entry name" value="lpxB"/>
    <property type="match status" value="1"/>
</dbReference>
<dbReference type="Proteomes" id="UP000294692">
    <property type="component" value="Unassembled WGS sequence"/>
</dbReference>
<dbReference type="GO" id="GO:0008915">
    <property type="term" value="F:lipid-A-disaccharide synthase activity"/>
    <property type="evidence" value="ECO:0007669"/>
    <property type="project" value="UniProtKB-UniRule"/>
</dbReference>
<gene>
    <name evidence="11" type="primary">lpxB</name>
    <name evidence="12" type="ORF">EV686_102487</name>
</gene>
<evidence type="ECO:0000313" key="12">
    <source>
        <dbReference type="EMBL" id="TCV01774.1"/>
    </source>
</evidence>
<dbReference type="PANTHER" id="PTHR30372">
    <property type="entry name" value="LIPID-A-DISACCHARIDE SYNTHASE"/>
    <property type="match status" value="1"/>
</dbReference>
<proteinExistence type="inferred from homology"/>
<comment type="function">
    <text evidence="1 11">Condensation of UDP-2,3-diacylglucosamine and 2,3-diacylglucosamine-1-phosphate to form lipid A disaccharide, a precursor of lipid A, a phosphorylated glycolipid that anchors the lipopolysaccharide to the outer membrane of the cell.</text>
</comment>
<keyword evidence="6 11" id="KW-0441">Lipid A biosynthesis</keyword>
<evidence type="ECO:0000256" key="7">
    <source>
        <dbReference type="ARBA" id="ARBA00022676"/>
    </source>
</evidence>
<comment type="pathway">
    <text evidence="11">Bacterial outer membrane biogenesis; LPS lipid A biosynthesis.</text>
</comment>
<keyword evidence="9 11" id="KW-0443">Lipid metabolism</keyword>
<comment type="similarity">
    <text evidence="2 11">Belongs to the LpxB family.</text>
</comment>
<evidence type="ECO:0000256" key="1">
    <source>
        <dbReference type="ARBA" id="ARBA00002056"/>
    </source>
</evidence>
<keyword evidence="8 11" id="KW-0808">Transferase</keyword>
<evidence type="ECO:0000313" key="13">
    <source>
        <dbReference type="Proteomes" id="UP000294692"/>
    </source>
</evidence>
<keyword evidence="13" id="KW-1185">Reference proteome</keyword>
<evidence type="ECO:0000256" key="4">
    <source>
        <dbReference type="ARBA" id="ARBA00020902"/>
    </source>
</evidence>
<dbReference type="UniPathway" id="UPA00973"/>
<dbReference type="Pfam" id="PF02684">
    <property type="entry name" value="LpxB"/>
    <property type="match status" value="1"/>
</dbReference>
<reference evidence="12 13" key="1">
    <citation type="submission" date="2019-03" db="EMBL/GenBank/DDBJ databases">
        <title>Genomic Encyclopedia of Type Strains, Phase IV (KMG-IV): sequencing the most valuable type-strain genomes for metagenomic binning, comparative biology and taxonomic classification.</title>
        <authorList>
            <person name="Goeker M."/>
        </authorList>
    </citation>
    <scope>NUCLEOTIDE SEQUENCE [LARGE SCALE GENOMIC DNA]</scope>
    <source>
        <strain evidence="12 13">DSM 100048</strain>
    </source>
</reference>
<evidence type="ECO:0000256" key="11">
    <source>
        <dbReference type="HAMAP-Rule" id="MF_00392"/>
    </source>
</evidence>
<dbReference type="EMBL" id="SMBX01000002">
    <property type="protein sequence ID" value="TCV01774.1"/>
    <property type="molecule type" value="Genomic_DNA"/>
</dbReference>
<name>A0A4R3VDM8_9BURK</name>